<reference evidence="1" key="1">
    <citation type="journal article" date="2020" name="Stud. Mycol.">
        <title>101 Dothideomycetes genomes: a test case for predicting lifestyles and emergence of pathogens.</title>
        <authorList>
            <person name="Haridas S."/>
            <person name="Albert R."/>
            <person name="Binder M."/>
            <person name="Bloem J."/>
            <person name="Labutti K."/>
            <person name="Salamov A."/>
            <person name="Andreopoulos B."/>
            <person name="Baker S."/>
            <person name="Barry K."/>
            <person name="Bills G."/>
            <person name="Bluhm B."/>
            <person name="Cannon C."/>
            <person name="Castanera R."/>
            <person name="Culley D."/>
            <person name="Daum C."/>
            <person name="Ezra D."/>
            <person name="Gonzalez J."/>
            <person name="Henrissat B."/>
            <person name="Kuo A."/>
            <person name="Liang C."/>
            <person name="Lipzen A."/>
            <person name="Lutzoni F."/>
            <person name="Magnuson J."/>
            <person name="Mondo S."/>
            <person name="Nolan M."/>
            <person name="Ohm R."/>
            <person name="Pangilinan J."/>
            <person name="Park H.-J."/>
            <person name="Ramirez L."/>
            <person name="Alfaro M."/>
            <person name="Sun H."/>
            <person name="Tritt A."/>
            <person name="Yoshinaga Y."/>
            <person name="Zwiers L.-H."/>
            <person name="Turgeon B."/>
            <person name="Goodwin S."/>
            <person name="Spatafora J."/>
            <person name="Crous P."/>
            <person name="Grigoriev I."/>
        </authorList>
    </citation>
    <scope>NUCLEOTIDE SEQUENCE</scope>
    <source>
        <strain evidence="1">CBS 122367</strain>
    </source>
</reference>
<evidence type="ECO:0000313" key="1">
    <source>
        <dbReference type="EMBL" id="KAF2678327.1"/>
    </source>
</evidence>
<dbReference type="EMBL" id="MU005613">
    <property type="protein sequence ID" value="KAF2678327.1"/>
    <property type="molecule type" value="Genomic_DNA"/>
</dbReference>
<name>A0A6G1IJA8_9PLEO</name>
<dbReference type="Proteomes" id="UP000799291">
    <property type="component" value="Unassembled WGS sequence"/>
</dbReference>
<proteinExistence type="predicted"/>
<protein>
    <submittedName>
        <fullName evidence="1">Uncharacterized protein</fullName>
    </submittedName>
</protein>
<keyword evidence="2" id="KW-1185">Reference proteome</keyword>
<evidence type="ECO:0000313" key="2">
    <source>
        <dbReference type="Proteomes" id="UP000799291"/>
    </source>
</evidence>
<dbReference type="AlphaFoldDB" id="A0A6G1IJA8"/>
<gene>
    <name evidence="1" type="ORF">K458DRAFT_435998</name>
</gene>
<accession>A0A6G1IJA8</accession>
<organism evidence="1 2">
    <name type="scientific">Lentithecium fluviatile CBS 122367</name>
    <dbReference type="NCBI Taxonomy" id="1168545"/>
    <lineage>
        <taxon>Eukaryota</taxon>
        <taxon>Fungi</taxon>
        <taxon>Dikarya</taxon>
        <taxon>Ascomycota</taxon>
        <taxon>Pezizomycotina</taxon>
        <taxon>Dothideomycetes</taxon>
        <taxon>Pleosporomycetidae</taxon>
        <taxon>Pleosporales</taxon>
        <taxon>Massarineae</taxon>
        <taxon>Lentitheciaceae</taxon>
        <taxon>Lentithecium</taxon>
    </lineage>
</organism>
<sequence length="356" mass="38819">MLLAGSRSHSRSPWVEISQRTLPAGTLPSRSPSLLVLQASRRGGATSTPAAPAPVCGQERKLPLASTVSARKKSLCEKLSHAGDGLTSHPEPGGLLVLLRSFHQIPSVHSYQRFTMHAAVGPTQSLINAPSGRRSPRARPPRLGQRFARLPVRSLHLHVFMRRLDCTRSIRLGERRQQRQETRAATLTGASRSLASACIHVLPASTCQRRPLKLRQDSNTHGRFTPTQASCSSSGLSSLWAILVPKATLCIRRLRPVPHARMPLAGCGPSSASHQHRPTAPTHGCADPYRRALAISELLLEAFLIRFSRTQCNFQKIAYNVRPQRYVSQSASCAPLFLEGCPFRQTLCGGRSLGDG</sequence>